<dbReference type="AlphaFoldDB" id="A0A5A7S3L3"/>
<dbReference type="GO" id="GO:0016020">
    <property type="term" value="C:membrane"/>
    <property type="evidence" value="ECO:0007669"/>
    <property type="project" value="UniProtKB-SubCell"/>
</dbReference>
<feature type="transmembrane region" description="Helical" evidence="5">
    <location>
        <begin position="107"/>
        <end position="126"/>
    </location>
</feature>
<comment type="caution">
    <text evidence="6">The sequence shown here is derived from an EMBL/GenBank/DDBJ whole genome shotgun (WGS) entry which is preliminary data.</text>
</comment>
<name>A0A5A7S3L3_9NOCA</name>
<reference evidence="6 7" key="1">
    <citation type="submission" date="2019-07" db="EMBL/GenBank/DDBJ databases">
        <title>Rhodococcus cavernicolus sp. nov., isolated from a cave.</title>
        <authorList>
            <person name="Lee S.D."/>
        </authorList>
    </citation>
    <scope>NUCLEOTIDE SEQUENCE [LARGE SCALE GENOMIC DNA]</scope>
    <source>
        <strain evidence="6 7">C1-24</strain>
    </source>
</reference>
<feature type="transmembrane region" description="Helical" evidence="5">
    <location>
        <begin position="310"/>
        <end position="334"/>
    </location>
</feature>
<feature type="transmembrane region" description="Helical" evidence="5">
    <location>
        <begin position="170"/>
        <end position="191"/>
    </location>
</feature>
<evidence type="ECO:0000313" key="6">
    <source>
        <dbReference type="EMBL" id="KAA0016340.1"/>
    </source>
</evidence>
<keyword evidence="4 5" id="KW-0472">Membrane</keyword>
<dbReference type="Gene3D" id="1.50.10.150">
    <property type="entry name" value="Voltage-dependent anion channel"/>
    <property type="match status" value="1"/>
</dbReference>
<feature type="transmembrane region" description="Helical" evidence="5">
    <location>
        <begin position="43"/>
        <end position="62"/>
    </location>
</feature>
<feature type="transmembrane region" description="Helical" evidence="5">
    <location>
        <begin position="83"/>
        <end position="101"/>
    </location>
</feature>
<evidence type="ECO:0000256" key="5">
    <source>
        <dbReference type="SAM" id="Phobius"/>
    </source>
</evidence>
<protein>
    <submittedName>
        <fullName evidence="6">C4-dicarboxylate ABC transporter</fullName>
    </submittedName>
</protein>
<accession>A0A5A7S3L3</accession>
<dbReference type="InterPro" id="IPR038665">
    <property type="entry name" value="Voltage-dep_anion_channel_sf"/>
</dbReference>
<evidence type="ECO:0000256" key="1">
    <source>
        <dbReference type="ARBA" id="ARBA00004141"/>
    </source>
</evidence>
<dbReference type="GO" id="GO:0055085">
    <property type="term" value="P:transmembrane transport"/>
    <property type="evidence" value="ECO:0007669"/>
    <property type="project" value="InterPro"/>
</dbReference>
<gene>
    <name evidence="6" type="ORF">FOY51_26325</name>
</gene>
<dbReference type="OrthoDB" id="958273at2"/>
<feature type="transmembrane region" description="Helical" evidence="5">
    <location>
        <begin position="246"/>
        <end position="267"/>
    </location>
</feature>
<evidence type="ECO:0000256" key="3">
    <source>
        <dbReference type="ARBA" id="ARBA00022989"/>
    </source>
</evidence>
<sequence length="344" mass="36237">MSWKSRVGLGHIAVVGTVPPDVFAVVMAAGILSIAAADHEYRALATILGLLASAMFALLLVVAVVRVTIGPSGNWARRRDPDVALRMFTFVAASAVLATRWGAHRVIASTLTALGLVAWLVLVPLALRDVQSRTRSNLLDHVHGAWLLATVATEGVTITAADMSARTGTAALTALAAIVMAGGVLVYPLVAGAIVARTVSAKRHSDTLSPDMWILMGALAITSLAADHVLAAVVGEDTIGWLAEGLPPLACAMWIAATAWIPLLLYVEIWEVETRAGALRYQRVWWAAVFPLGMYAAATDATSTHLHIRWLSAVSVGAFWVAAAVWSVVGLGLARRTVGAARRP</sequence>
<evidence type="ECO:0000256" key="2">
    <source>
        <dbReference type="ARBA" id="ARBA00022692"/>
    </source>
</evidence>
<keyword evidence="3 5" id="KW-1133">Transmembrane helix</keyword>
<evidence type="ECO:0000313" key="7">
    <source>
        <dbReference type="Proteomes" id="UP000322244"/>
    </source>
</evidence>
<dbReference type="Proteomes" id="UP000322244">
    <property type="component" value="Unassembled WGS sequence"/>
</dbReference>
<keyword evidence="7" id="KW-1185">Reference proteome</keyword>
<dbReference type="EMBL" id="VLNY01000028">
    <property type="protein sequence ID" value="KAA0016340.1"/>
    <property type="molecule type" value="Genomic_DNA"/>
</dbReference>
<organism evidence="6 7">
    <name type="scientific">Antrihabitans cavernicola</name>
    <dbReference type="NCBI Taxonomy" id="2495913"/>
    <lineage>
        <taxon>Bacteria</taxon>
        <taxon>Bacillati</taxon>
        <taxon>Actinomycetota</taxon>
        <taxon>Actinomycetes</taxon>
        <taxon>Mycobacteriales</taxon>
        <taxon>Nocardiaceae</taxon>
        <taxon>Antrihabitans</taxon>
    </lineage>
</organism>
<keyword evidence="2 5" id="KW-0812">Transmembrane</keyword>
<comment type="subcellular location">
    <subcellularLocation>
        <location evidence="1">Membrane</location>
        <topology evidence="1">Multi-pass membrane protein</topology>
    </subcellularLocation>
</comment>
<feature type="transmembrane region" description="Helical" evidence="5">
    <location>
        <begin position="279"/>
        <end position="298"/>
    </location>
</feature>
<feature type="transmembrane region" description="Helical" evidence="5">
    <location>
        <begin position="212"/>
        <end position="234"/>
    </location>
</feature>
<evidence type="ECO:0000256" key="4">
    <source>
        <dbReference type="ARBA" id="ARBA00023136"/>
    </source>
</evidence>
<proteinExistence type="predicted"/>
<feature type="transmembrane region" description="Helical" evidence="5">
    <location>
        <begin position="12"/>
        <end position="37"/>
    </location>
</feature>
<dbReference type="CDD" id="cd09319">
    <property type="entry name" value="TDT_like_1"/>
    <property type="match status" value="1"/>
</dbReference>
<dbReference type="InterPro" id="IPR004695">
    <property type="entry name" value="SLAC1/Mae1/Ssu1/TehA"/>
</dbReference>
<dbReference type="Pfam" id="PF03595">
    <property type="entry name" value="SLAC1"/>
    <property type="match status" value="1"/>
</dbReference>
<feature type="transmembrane region" description="Helical" evidence="5">
    <location>
        <begin position="138"/>
        <end position="158"/>
    </location>
</feature>
<dbReference type="RefSeq" id="WP_149433237.1">
    <property type="nucleotide sequence ID" value="NZ_VLNY01000028.1"/>
</dbReference>